<keyword evidence="7" id="KW-0346">Stress response</keyword>
<evidence type="ECO:0000256" key="4">
    <source>
        <dbReference type="ARBA" id="ARBA00022759"/>
    </source>
</evidence>
<evidence type="ECO:0000256" key="3">
    <source>
        <dbReference type="ARBA" id="ARBA00022722"/>
    </source>
</evidence>
<protein>
    <submittedName>
        <fullName evidence="8">Type II toxin-antitoxin system HicA family toxin</fullName>
    </submittedName>
</protein>
<evidence type="ECO:0000313" key="9">
    <source>
        <dbReference type="Proteomes" id="UP001378188"/>
    </source>
</evidence>
<evidence type="ECO:0000313" key="8">
    <source>
        <dbReference type="EMBL" id="MEJ8571260.1"/>
    </source>
</evidence>
<dbReference type="GO" id="GO:0004519">
    <property type="term" value="F:endonuclease activity"/>
    <property type="evidence" value="ECO:0007669"/>
    <property type="project" value="UniProtKB-KW"/>
</dbReference>
<keyword evidence="3" id="KW-0540">Nuclease</keyword>
<evidence type="ECO:0000256" key="6">
    <source>
        <dbReference type="ARBA" id="ARBA00022884"/>
    </source>
</evidence>
<keyword evidence="5" id="KW-0378">Hydrolase</keyword>
<comment type="caution">
    <text evidence="8">The sequence shown here is derived from an EMBL/GenBank/DDBJ whole genome shotgun (WGS) entry which is preliminary data.</text>
</comment>
<dbReference type="EMBL" id="JAZHOF010000003">
    <property type="protein sequence ID" value="MEJ8571260.1"/>
    <property type="molecule type" value="Genomic_DNA"/>
</dbReference>
<proteinExistence type="inferred from homology"/>
<dbReference type="Gene3D" id="3.30.920.30">
    <property type="entry name" value="Hypothetical protein"/>
    <property type="match status" value="1"/>
</dbReference>
<dbReference type="Pfam" id="PF07927">
    <property type="entry name" value="HicA_toxin"/>
    <property type="match status" value="1"/>
</dbReference>
<evidence type="ECO:0000256" key="1">
    <source>
        <dbReference type="ARBA" id="ARBA00006620"/>
    </source>
</evidence>
<sequence length="63" mass="7103">MPTFETNKAKISRKLEREGWINRGGGNHDVYTHPDRPGRIVLPRHKTVSVGVARQIAKVAGWL</sequence>
<dbReference type="AlphaFoldDB" id="A0AAW9RQT9"/>
<dbReference type="InterPro" id="IPR038570">
    <property type="entry name" value="HicA_sf"/>
</dbReference>
<evidence type="ECO:0000256" key="2">
    <source>
        <dbReference type="ARBA" id="ARBA00022649"/>
    </source>
</evidence>
<accession>A0AAW9RQT9</accession>
<reference evidence="8 9" key="1">
    <citation type="submission" date="2024-02" db="EMBL/GenBank/DDBJ databases">
        <title>Genome analysis and characterization of Microbaculum marinisediminis sp. nov., isolated from marine sediment.</title>
        <authorList>
            <person name="Du Z.-J."/>
            <person name="Ye Y.-Q."/>
            <person name="Zhang Z.-R."/>
            <person name="Yuan S.-M."/>
            <person name="Zhang X.-Y."/>
        </authorList>
    </citation>
    <scope>NUCLEOTIDE SEQUENCE [LARGE SCALE GENOMIC DNA]</scope>
    <source>
        <strain evidence="8 9">SDUM1044001</strain>
    </source>
</reference>
<dbReference type="InterPro" id="IPR012933">
    <property type="entry name" value="HicA_mRNA_interferase"/>
</dbReference>
<organism evidence="8 9">
    <name type="scientific">Microbaculum marinum</name>
    <dbReference type="NCBI Taxonomy" id="1764581"/>
    <lineage>
        <taxon>Bacteria</taxon>
        <taxon>Pseudomonadati</taxon>
        <taxon>Pseudomonadota</taxon>
        <taxon>Alphaproteobacteria</taxon>
        <taxon>Hyphomicrobiales</taxon>
        <taxon>Tepidamorphaceae</taxon>
        <taxon>Microbaculum</taxon>
    </lineage>
</organism>
<comment type="similarity">
    <text evidence="1">Belongs to the HicA mRNA interferase family.</text>
</comment>
<dbReference type="RefSeq" id="WP_340328963.1">
    <property type="nucleotide sequence ID" value="NZ_JAZHOF010000003.1"/>
</dbReference>
<keyword evidence="4" id="KW-0255">Endonuclease</keyword>
<gene>
    <name evidence="8" type="ORF">V3328_07235</name>
</gene>
<dbReference type="GO" id="GO:0003729">
    <property type="term" value="F:mRNA binding"/>
    <property type="evidence" value="ECO:0007669"/>
    <property type="project" value="InterPro"/>
</dbReference>
<keyword evidence="6" id="KW-0694">RNA-binding</keyword>
<keyword evidence="9" id="KW-1185">Reference proteome</keyword>
<dbReference type="GO" id="GO:0016787">
    <property type="term" value="F:hydrolase activity"/>
    <property type="evidence" value="ECO:0007669"/>
    <property type="project" value="UniProtKB-KW"/>
</dbReference>
<dbReference type="SUPFAM" id="SSF54786">
    <property type="entry name" value="YcfA/nrd intein domain"/>
    <property type="match status" value="1"/>
</dbReference>
<evidence type="ECO:0000256" key="7">
    <source>
        <dbReference type="ARBA" id="ARBA00023016"/>
    </source>
</evidence>
<dbReference type="Proteomes" id="UP001378188">
    <property type="component" value="Unassembled WGS sequence"/>
</dbReference>
<keyword evidence="2" id="KW-1277">Toxin-antitoxin system</keyword>
<name>A0AAW9RQT9_9HYPH</name>
<evidence type="ECO:0000256" key="5">
    <source>
        <dbReference type="ARBA" id="ARBA00022801"/>
    </source>
</evidence>